<protein>
    <submittedName>
        <fullName evidence="2">Type I-E CRISPR-associated protein Cse1/CasA</fullName>
    </submittedName>
</protein>
<dbReference type="RefSeq" id="WP_308952392.1">
    <property type="nucleotide sequence ID" value="NZ_JARXHW010000073.1"/>
</dbReference>
<dbReference type="Pfam" id="PF09481">
    <property type="entry name" value="CRISPR_Cse1"/>
    <property type="match status" value="1"/>
</dbReference>
<accession>A0ABU1AZA1</accession>
<proteinExistence type="predicted"/>
<feature type="region of interest" description="Disordered" evidence="1">
    <location>
        <begin position="472"/>
        <end position="498"/>
    </location>
</feature>
<dbReference type="InterPro" id="IPR013381">
    <property type="entry name" value="CRISPR-assoc_prot_Cse1"/>
</dbReference>
<evidence type="ECO:0000313" key="2">
    <source>
        <dbReference type="EMBL" id="MDQ8209475.1"/>
    </source>
</evidence>
<dbReference type="Proteomes" id="UP001225316">
    <property type="component" value="Unassembled WGS sequence"/>
</dbReference>
<sequence>MQNFNLIDSPWIPVRWRHDASAETSPLVSLKTAFARSSEIADLDCAPHERIALTRLLVCITHAALGAPEDEDEWDEFGTNFSEDIIAYLKRDDIYPHFNLLGDGPRFLQSKKTTAKSSEGYPLCKIFFQLASGNSPKLMDHWGEDARPWEPAAAALGLLTLQNFFVGGSMASKVKGNGPSLKSLQMLLLGDSLKETLLRNCIDLETLKQTGAEIGTPVWESPADNNLLARLAPTACALWLSDDYATTLIDQGHQYPEFEAYRDPFATTLTIKDNRRLLRANLEQGIWRDLHLVTNLKHTDEASGPLNLQAFNNRHTLKQHTNLWVGELVKAKDAKIIDCTESTFTVPQQLFSEDGRKIYANGVDHADAISKKLYGAIKTYWGALKHENPPVPSAQKHYWHQLDLKHRTLIQMAGDTESRRGLPAIGEAGAVDAWTKLVQSTALDAFNSVCPRSTPRQIQAYANGIKPLMKALYPKPPKAPKQPKKSSSIPNIQSEMKL</sequence>
<gene>
    <name evidence="2" type="primary">casA</name>
    <name evidence="2" type="ORF">QEH52_18260</name>
</gene>
<dbReference type="EMBL" id="JARXHW010000073">
    <property type="protein sequence ID" value="MDQ8209475.1"/>
    <property type="molecule type" value="Genomic_DNA"/>
</dbReference>
<organism evidence="2 3">
    <name type="scientific">Thalassobacterium maritimum</name>
    <dbReference type="NCBI Taxonomy" id="3041265"/>
    <lineage>
        <taxon>Bacteria</taxon>
        <taxon>Pseudomonadati</taxon>
        <taxon>Verrucomicrobiota</taxon>
        <taxon>Opitutia</taxon>
        <taxon>Puniceicoccales</taxon>
        <taxon>Coraliomargaritaceae</taxon>
        <taxon>Thalassobacterium</taxon>
    </lineage>
</organism>
<name>A0ABU1AZA1_9BACT</name>
<reference evidence="2 3" key="1">
    <citation type="submission" date="2023-04" db="EMBL/GenBank/DDBJ databases">
        <title>A novel bacteria isolated from coastal sediment.</title>
        <authorList>
            <person name="Liu X.-J."/>
            <person name="Du Z.-J."/>
        </authorList>
    </citation>
    <scope>NUCLEOTIDE SEQUENCE [LARGE SCALE GENOMIC DNA]</scope>
    <source>
        <strain evidence="2 3">SDUM461003</strain>
    </source>
</reference>
<evidence type="ECO:0000256" key="1">
    <source>
        <dbReference type="SAM" id="MobiDB-lite"/>
    </source>
</evidence>
<keyword evidence="3" id="KW-1185">Reference proteome</keyword>
<dbReference type="NCBIfam" id="TIGR02547">
    <property type="entry name" value="casA_cse1"/>
    <property type="match status" value="1"/>
</dbReference>
<comment type="caution">
    <text evidence="2">The sequence shown here is derived from an EMBL/GenBank/DDBJ whole genome shotgun (WGS) entry which is preliminary data.</text>
</comment>
<dbReference type="Gene3D" id="1.10.132.100">
    <property type="match status" value="1"/>
</dbReference>
<evidence type="ECO:0000313" key="3">
    <source>
        <dbReference type="Proteomes" id="UP001225316"/>
    </source>
</evidence>